<dbReference type="InterPro" id="IPR016035">
    <property type="entry name" value="Acyl_Trfase/lysoPLipase"/>
</dbReference>
<accession>A0A0C5VUU3</accession>
<keyword evidence="3 6" id="KW-0012">Acyltransferase</keyword>
<gene>
    <name evidence="6" type="ORF">YC6258_05041</name>
</gene>
<comment type="catalytic activity">
    <reaction evidence="4">
        <text>holo-[ACP] + malonyl-CoA = malonyl-[ACP] + CoA</text>
        <dbReference type="Rhea" id="RHEA:41792"/>
        <dbReference type="Rhea" id="RHEA-COMP:9623"/>
        <dbReference type="Rhea" id="RHEA-COMP:9685"/>
        <dbReference type="ChEBI" id="CHEBI:57287"/>
        <dbReference type="ChEBI" id="CHEBI:57384"/>
        <dbReference type="ChEBI" id="CHEBI:64479"/>
        <dbReference type="ChEBI" id="CHEBI:78449"/>
        <dbReference type="EC" id="2.3.1.39"/>
    </reaction>
</comment>
<dbReference type="PANTHER" id="PTHR42681">
    <property type="entry name" value="MALONYL-COA-ACYL CARRIER PROTEIN TRANSACYLASE, MITOCHONDRIAL"/>
    <property type="match status" value="1"/>
</dbReference>
<dbReference type="SMART" id="SM00827">
    <property type="entry name" value="PKS_AT"/>
    <property type="match status" value="2"/>
</dbReference>
<dbReference type="Proteomes" id="UP000032266">
    <property type="component" value="Chromosome"/>
</dbReference>
<dbReference type="EC" id="2.3.1.39" evidence="1"/>
<evidence type="ECO:0000256" key="4">
    <source>
        <dbReference type="ARBA" id="ARBA00048462"/>
    </source>
</evidence>
<evidence type="ECO:0000256" key="3">
    <source>
        <dbReference type="ARBA" id="ARBA00023315"/>
    </source>
</evidence>
<evidence type="ECO:0000256" key="1">
    <source>
        <dbReference type="ARBA" id="ARBA00013258"/>
    </source>
</evidence>
<dbReference type="SUPFAM" id="SSF55048">
    <property type="entry name" value="Probable ACP-binding domain of malonyl-CoA ACP transacylase"/>
    <property type="match status" value="2"/>
</dbReference>
<evidence type="ECO:0000313" key="6">
    <source>
        <dbReference type="EMBL" id="AJQ97073.1"/>
    </source>
</evidence>
<protein>
    <recommendedName>
        <fullName evidence="1">[acyl-carrier-protein] S-malonyltransferase</fullName>
        <ecNumber evidence="1">2.3.1.39</ecNumber>
    </recommendedName>
</protein>
<feature type="domain" description="Malonyl-CoA:ACP transacylase (MAT)" evidence="5">
    <location>
        <begin position="10"/>
        <end position="298"/>
    </location>
</feature>
<dbReference type="HOGENOM" id="CLU_014012_0_0_6"/>
<dbReference type="InterPro" id="IPR001227">
    <property type="entry name" value="Ac_transferase_dom_sf"/>
</dbReference>
<evidence type="ECO:0000313" key="7">
    <source>
        <dbReference type="Proteomes" id="UP000032266"/>
    </source>
</evidence>
<dbReference type="GO" id="GO:0005829">
    <property type="term" value="C:cytosol"/>
    <property type="evidence" value="ECO:0007669"/>
    <property type="project" value="TreeGrafter"/>
</dbReference>
<dbReference type="InterPro" id="IPR014043">
    <property type="entry name" value="Acyl_transferase_dom"/>
</dbReference>
<keyword evidence="2 6" id="KW-0808">Transferase</keyword>
<dbReference type="STRING" id="1445510.YC6258_05041"/>
<evidence type="ECO:0000259" key="5">
    <source>
        <dbReference type="SMART" id="SM00827"/>
    </source>
</evidence>
<dbReference type="Gene3D" id="3.40.366.10">
    <property type="entry name" value="Malonyl-Coenzyme A Acyl Carrier Protein, domain 2"/>
    <property type="match status" value="2"/>
</dbReference>
<organism evidence="6 7">
    <name type="scientific">Gynuella sunshinyii YC6258</name>
    <dbReference type="NCBI Taxonomy" id="1445510"/>
    <lineage>
        <taxon>Bacteria</taxon>
        <taxon>Pseudomonadati</taxon>
        <taxon>Pseudomonadota</taxon>
        <taxon>Gammaproteobacteria</taxon>
        <taxon>Oceanospirillales</taxon>
        <taxon>Saccharospirillaceae</taxon>
        <taxon>Gynuella</taxon>
    </lineage>
</organism>
<dbReference type="Pfam" id="PF00698">
    <property type="entry name" value="Acyl_transf_1"/>
    <property type="match status" value="2"/>
</dbReference>
<dbReference type="NCBIfam" id="TIGR00128">
    <property type="entry name" value="fabD"/>
    <property type="match status" value="1"/>
</dbReference>
<dbReference type="PATRIC" id="fig|1445510.3.peg.5001"/>
<dbReference type="InterPro" id="IPR016036">
    <property type="entry name" value="Malonyl_transacylase_ACP-bd"/>
</dbReference>
<proteinExistence type="predicted"/>
<dbReference type="SUPFAM" id="SSF52151">
    <property type="entry name" value="FabD/lysophospholipase-like"/>
    <property type="match status" value="2"/>
</dbReference>
<dbReference type="GO" id="GO:0004314">
    <property type="term" value="F:[acyl-carrier-protein] S-malonyltransferase activity"/>
    <property type="evidence" value="ECO:0007669"/>
    <property type="project" value="UniProtKB-EC"/>
</dbReference>
<name>A0A0C5VUU3_9GAMM</name>
<dbReference type="Gene3D" id="3.30.70.250">
    <property type="entry name" value="Malonyl-CoA ACP transacylase, ACP-binding"/>
    <property type="match status" value="1"/>
</dbReference>
<dbReference type="KEGG" id="gsn:YC6258_05041"/>
<dbReference type="Gene3D" id="3.30.70.3290">
    <property type="match status" value="1"/>
</dbReference>
<reference evidence="6 7" key="1">
    <citation type="submission" date="2014-01" db="EMBL/GenBank/DDBJ databases">
        <title>Full genme sequencing of cellulolytic bacterium Gynuella sunshinyii YC6258T gen. nov., sp. nov.</title>
        <authorList>
            <person name="Khan H."/>
            <person name="Chung E.J."/>
            <person name="Chung Y.R."/>
        </authorList>
    </citation>
    <scope>NUCLEOTIDE SEQUENCE [LARGE SCALE GENOMIC DNA]</scope>
    <source>
        <strain evidence="6 7">YC6258</strain>
    </source>
</reference>
<dbReference type="GO" id="GO:0006633">
    <property type="term" value="P:fatty acid biosynthetic process"/>
    <property type="evidence" value="ECO:0007669"/>
    <property type="project" value="TreeGrafter"/>
</dbReference>
<sequence length="626" mass="68940">MELNMPKVFLFPGQGSQHKGMGAELFPKYPQLVSQADDILGYSIVELCLNDPAQQLNQTRFTQPALFVVNALSYYEHCQHEGSADYLAGHSLGEFNALLAAGAYDFATGLTIVRERGRLMAAAEGGGMAALIGLDADRVEQFLQDHALTGIDIANYNSSDQIIVSGALSELDTLQSLLSDSSDCRYIPLNVSAAFHSRYMDASQRAFADILSQFTFAPLSGKVISNWSADFYPTENYLDHIAGQLNSPVKWYQSMSRLLACGEMTFTELGPGNVLTRLAEKIVRHPQPVVVANLSAAWQAECQAVQPDTNAKPKKNLFMYADLGSQYYQMGKALLQQDAVFREAMQACDVIIRQASGHSLLDELYHQHAKTAEFTDVRWTQAAIFSVAYSLTRTMEARGIRADAVLGCGVGEYVAAVIAGVLTLSQGLGVIMVQGDILIRGTHDDQGMLAVLTDVAHVSEHPQLYASVELAGVNYQHHFVLSGARRELDNLRAGLSAQGIASMMLPVAVAFHSSLMQPFEPDWRDSLKTLTPRAARIPWYSAASADLVDKPDTDYFWQISRAPVRFYELMRLLSQQDQWRYIDLSPTASLTAYIRHGFSELEPHGAMTPYGDEFDPLQRLVAEVNG</sequence>
<dbReference type="InterPro" id="IPR004410">
    <property type="entry name" value="Malonyl_CoA-ACP_transAc_FabD"/>
</dbReference>
<feature type="domain" description="Malonyl-CoA:ACP transacylase (MAT)" evidence="5">
    <location>
        <begin position="323"/>
        <end position="610"/>
    </location>
</feature>
<keyword evidence="7" id="KW-1185">Reference proteome</keyword>
<evidence type="ECO:0000256" key="2">
    <source>
        <dbReference type="ARBA" id="ARBA00022679"/>
    </source>
</evidence>
<dbReference type="PANTHER" id="PTHR42681:SF1">
    <property type="entry name" value="MALONYL-COA-ACYL CARRIER PROTEIN TRANSACYLASE, MITOCHONDRIAL"/>
    <property type="match status" value="1"/>
</dbReference>
<dbReference type="InterPro" id="IPR050858">
    <property type="entry name" value="Mal-CoA-ACP_Trans/PKS_FabD"/>
</dbReference>
<dbReference type="EMBL" id="CP007142">
    <property type="protein sequence ID" value="AJQ97073.1"/>
    <property type="molecule type" value="Genomic_DNA"/>
</dbReference>
<dbReference type="AlphaFoldDB" id="A0A0C5VUU3"/>